<dbReference type="InterPro" id="IPR005263">
    <property type="entry name" value="DapA"/>
</dbReference>
<keyword evidence="17" id="KW-1185">Reference proteome</keyword>
<evidence type="ECO:0000256" key="13">
    <source>
        <dbReference type="PIRNR" id="PIRNR001365"/>
    </source>
</evidence>
<evidence type="ECO:0000256" key="5">
    <source>
        <dbReference type="ARBA" id="ARBA00022490"/>
    </source>
</evidence>
<name>A0A1D8JHN0_9BACL</name>
<dbReference type="EC" id="4.3.3.7" evidence="4 12"/>
<dbReference type="InterPro" id="IPR020625">
    <property type="entry name" value="Schiff_base-form_aldolases_AS"/>
</dbReference>
<dbReference type="AlphaFoldDB" id="A0A1D8JHN0"/>
<accession>A0A1D8JHN0</accession>
<dbReference type="InterPro" id="IPR013785">
    <property type="entry name" value="Aldolase_TIM"/>
</dbReference>
<feature type="site" description="Part of a proton relay during catalysis" evidence="12">
    <location>
        <position position="108"/>
    </location>
</feature>
<feature type="binding site" evidence="12 15">
    <location>
        <position position="204"/>
    </location>
    <ligand>
        <name>pyruvate</name>
        <dbReference type="ChEBI" id="CHEBI:15361"/>
    </ligand>
</feature>
<dbReference type="PROSITE" id="PS00665">
    <property type="entry name" value="DHDPS_1"/>
    <property type="match status" value="1"/>
</dbReference>
<dbReference type="PIRSF" id="PIRSF001365">
    <property type="entry name" value="DHDPS"/>
    <property type="match status" value="1"/>
</dbReference>
<feature type="binding site" evidence="12 15">
    <location>
        <position position="46"/>
    </location>
    <ligand>
        <name>pyruvate</name>
        <dbReference type="ChEBI" id="CHEBI:15361"/>
    </ligand>
</feature>
<evidence type="ECO:0000256" key="4">
    <source>
        <dbReference type="ARBA" id="ARBA00012086"/>
    </source>
</evidence>
<keyword evidence="10 12" id="KW-0704">Schiff base</keyword>
<dbReference type="CDD" id="cd00950">
    <property type="entry name" value="DHDPS"/>
    <property type="match status" value="1"/>
</dbReference>
<comment type="pathway">
    <text evidence="2 12">Amino-acid biosynthesis; L-lysine biosynthesis via DAP pathway; (S)-tetrahydrodipicolinate from L-aspartate: step 3/4.</text>
</comment>
<dbReference type="GO" id="GO:0005829">
    <property type="term" value="C:cytosol"/>
    <property type="evidence" value="ECO:0007669"/>
    <property type="project" value="TreeGrafter"/>
</dbReference>
<keyword evidence="9 12" id="KW-0456">Lyase</keyword>
<dbReference type="EMBL" id="CP017560">
    <property type="protein sequence ID" value="AOV08221.1"/>
    <property type="molecule type" value="Genomic_DNA"/>
</dbReference>
<dbReference type="UniPathway" id="UPA00034">
    <property type="reaction ID" value="UER00017"/>
</dbReference>
<evidence type="ECO:0000256" key="1">
    <source>
        <dbReference type="ARBA" id="ARBA00003294"/>
    </source>
</evidence>
<evidence type="ECO:0000256" key="6">
    <source>
        <dbReference type="ARBA" id="ARBA00022605"/>
    </source>
</evidence>
<feature type="active site" description="Schiff-base intermediate with substrate" evidence="12 14">
    <location>
        <position position="162"/>
    </location>
</feature>
<evidence type="ECO:0000256" key="11">
    <source>
        <dbReference type="ARBA" id="ARBA00047836"/>
    </source>
</evidence>
<evidence type="ECO:0000256" key="2">
    <source>
        <dbReference type="ARBA" id="ARBA00005120"/>
    </source>
</evidence>
<evidence type="ECO:0000256" key="8">
    <source>
        <dbReference type="ARBA" id="ARBA00023154"/>
    </source>
</evidence>
<dbReference type="KEGG" id="surl:BI350_12220"/>
<comment type="subunit">
    <text evidence="12">Homotetramer; dimer of dimers.</text>
</comment>
<evidence type="ECO:0000256" key="9">
    <source>
        <dbReference type="ARBA" id="ARBA00023239"/>
    </source>
</evidence>
<evidence type="ECO:0000256" key="3">
    <source>
        <dbReference type="ARBA" id="ARBA00007592"/>
    </source>
</evidence>
<evidence type="ECO:0000256" key="10">
    <source>
        <dbReference type="ARBA" id="ARBA00023270"/>
    </source>
</evidence>
<dbReference type="Gene3D" id="3.20.20.70">
    <property type="entry name" value="Aldolase class I"/>
    <property type="match status" value="1"/>
</dbReference>
<reference evidence="16 17" key="1">
    <citation type="submission" date="2016-09" db="EMBL/GenBank/DDBJ databases">
        <title>Complete genome sequence of the Lysinibacillus sphaericus LMG 22257, a specie of Bacillus with ureolytic activity that can effectively biodeposit calcium carbonate.</title>
        <authorList>
            <person name="Yan W."/>
        </authorList>
    </citation>
    <scope>NUCLEOTIDE SEQUENCE [LARGE SCALE GENOMIC DNA]</scope>
    <source>
        <strain evidence="16 17">LMG 22257</strain>
    </source>
</reference>
<evidence type="ECO:0000256" key="15">
    <source>
        <dbReference type="PIRSR" id="PIRSR001365-2"/>
    </source>
</evidence>
<dbReference type="GO" id="GO:0008840">
    <property type="term" value="F:4-hydroxy-tetrahydrodipicolinate synthase activity"/>
    <property type="evidence" value="ECO:0007669"/>
    <property type="project" value="UniProtKB-UniRule"/>
</dbReference>
<evidence type="ECO:0000313" key="17">
    <source>
        <dbReference type="Proteomes" id="UP000185746"/>
    </source>
</evidence>
<dbReference type="HAMAP" id="MF_00418">
    <property type="entry name" value="DapA"/>
    <property type="match status" value="1"/>
</dbReference>
<dbReference type="GO" id="GO:0009089">
    <property type="term" value="P:lysine biosynthetic process via diaminopimelate"/>
    <property type="evidence" value="ECO:0007669"/>
    <property type="project" value="UniProtKB-UniRule"/>
</dbReference>
<sequence>MELGRISTAMVTPFSQTGDIDFEKTAQLIEHLIENSSDSLVVCGTTGESPTLTRKEMEELLTFTVKRVNGRIPIIAGTGSNSTAGSIGATKLAEKCGVDGIMLVTPYYNKPDQKGLFAHFSTIANETELPILLYNIPGRSVINMLPATTIALSKIKNIRAIKEASGDLAQMAAIISGTDDEFKVYSGDDALALPLLAIGGDGVVSVSSHIVGNEMQKMIAAHLEGRTAVAATMHRTLLPLFNALFTAPNPVPIKYALKVFGVDVGEVRLPLVGLEDENDVNQAIKNFQSSKRIFI</sequence>
<gene>
    <name evidence="12" type="primary">dapA</name>
    <name evidence="16" type="ORF">BI350_12220</name>
</gene>
<comment type="similarity">
    <text evidence="3 12 13">Belongs to the DapA family.</text>
</comment>
<keyword evidence="8 12" id="KW-0457">Lysine biosynthesis</keyword>
<comment type="subcellular location">
    <subcellularLocation>
        <location evidence="12">Cytoplasm</location>
    </subcellularLocation>
</comment>
<dbReference type="PROSITE" id="PS00666">
    <property type="entry name" value="DHDPS_2"/>
    <property type="match status" value="1"/>
</dbReference>
<keyword evidence="7 12" id="KW-0220">Diaminopimelate biosynthesis</keyword>
<comment type="catalytic activity">
    <reaction evidence="11 12">
        <text>L-aspartate 4-semialdehyde + pyruvate = (2S,4S)-4-hydroxy-2,3,4,5-tetrahydrodipicolinate + H2O + H(+)</text>
        <dbReference type="Rhea" id="RHEA:34171"/>
        <dbReference type="ChEBI" id="CHEBI:15361"/>
        <dbReference type="ChEBI" id="CHEBI:15377"/>
        <dbReference type="ChEBI" id="CHEBI:15378"/>
        <dbReference type="ChEBI" id="CHEBI:67139"/>
        <dbReference type="ChEBI" id="CHEBI:537519"/>
        <dbReference type="EC" id="4.3.3.7"/>
    </reaction>
</comment>
<dbReference type="SUPFAM" id="SSF51569">
    <property type="entry name" value="Aldolase"/>
    <property type="match status" value="1"/>
</dbReference>
<dbReference type="PANTHER" id="PTHR12128">
    <property type="entry name" value="DIHYDRODIPICOLINATE SYNTHASE"/>
    <property type="match status" value="1"/>
</dbReference>
<dbReference type="NCBIfam" id="TIGR00674">
    <property type="entry name" value="dapA"/>
    <property type="match status" value="1"/>
</dbReference>
<feature type="active site" description="Proton donor/acceptor" evidence="12 14">
    <location>
        <position position="134"/>
    </location>
</feature>
<organism evidence="16 17">
    <name type="scientific">Sporosarcina ureilytica</name>
    <dbReference type="NCBI Taxonomy" id="298596"/>
    <lineage>
        <taxon>Bacteria</taxon>
        <taxon>Bacillati</taxon>
        <taxon>Bacillota</taxon>
        <taxon>Bacilli</taxon>
        <taxon>Bacillales</taxon>
        <taxon>Caryophanaceae</taxon>
        <taxon>Sporosarcina</taxon>
    </lineage>
</organism>
<evidence type="ECO:0000256" key="14">
    <source>
        <dbReference type="PIRSR" id="PIRSR001365-1"/>
    </source>
</evidence>
<dbReference type="InterPro" id="IPR020624">
    <property type="entry name" value="Schiff_base-form_aldolases_CS"/>
</dbReference>
<dbReference type="Proteomes" id="UP000185746">
    <property type="component" value="Chromosome"/>
</dbReference>
<evidence type="ECO:0000256" key="7">
    <source>
        <dbReference type="ARBA" id="ARBA00022915"/>
    </source>
</evidence>
<dbReference type="GO" id="GO:0019877">
    <property type="term" value="P:diaminopimelate biosynthetic process"/>
    <property type="evidence" value="ECO:0007669"/>
    <property type="project" value="UniProtKB-UniRule"/>
</dbReference>
<dbReference type="InterPro" id="IPR002220">
    <property type="entry name" value="DapA-like"/>
</dbReference>
<comment type="caution">
    <text evidence="12">Was originally thought to be a dihydrodipicolinate synthase (DHDPS), catalyzing the condensation of (S)-aspartate-beta-semialdehyde [(S)-ASA] and pyruvate to dihydrodipicolinate (DHDP). However, it was shown in E.coli that the product of the enzymatic reaction is not dihydrodipicolinate but in fact (4S)-4-hydroxy-2,3,4,5-tetrahydro-(2S)-dipicolinic acid (HTPA), and that the consecutive dehydration reaction leading to DHDP is not spontaneous but catalyzed by DapB.</text>
</comment>
<dbReference type="Pfam" id="PF00701">
    <property type="entry name" value="DHDPS"/>
    <property type="match status" value="1"/>
</dbReference>
<proteinExistence type="inferred from homology"/>
<evidence type="ECO:0000256" key="12">
    <source>
        <dbReference type="HAMAP-Rule" id="MF_00418"/>
    </source>
</evidence>
<comment type="function">
    <text evidence="1 12">Catalyzes the condensation of (S)-aspartate-beta-semialdehyde [(S)-ASA] and pyruvate to 4-hydroxy-tetrahydrodipicolinate (HTPA).</text>
</comment>
<keyword evidence="6 12" id="KW-0028">Amino-acid biosynthesis</keyword>
<dbReference type="SMART" id="SM01130">
    <property type="entry name" value="DHDPS"/>
    <property type="match status" value="1"/>
</dbReference>
<evidence type="ECO:0000313" key="16">
    <source>
        <dbReference type="EMBL" id="AOV08221.1"/>
    </source>
</evidence>
<dbReference type="PRINTS" id="PR00146">
    <property type="entry name" value="DHPICSNTHASE"/>
</dbReference>
<protein>
    <recommendedName>
        <fullName evidence="4 12">4-hydroxy-tetrahydrodipicolinate synthase</fullName>
        <shortName evidence="12">HTPA synthase</shortName>
        <ecNumber evidence="4 12">4.3.3.7</ecNumber>
    </recommendedName>
</protein>
<dbReference type="RefSeq" id="WP_075528374.1">
    <property type="nucleotide sequence ID" value="NZ_CP017560.1"/>
</dbReference>
<dbReference type="PANTHER" id="PTHR12128:SF66">
    <property type="entry name" value="4-HYDROXY-2-OXOGLUTARATE ALDOLASE, MITOCHONDRIAL"/>
    <property type="match status" value="1"/>
</dbReference>
<feature type="site" description="Part of a proton relay during catalysis" evidence="12">
    <location>
        <position position="45"/>
    </location>
</feature>
<keyword evidence="5 12" id="KW-0963">Cytoplasm</keyword>